<feature type="transmembrane region" description="Helical" evidence="6">
    <location>
        <begin position="245"/>
        <end position="266"/>
    </location>
</feature>
<dbReference type="InterPro" id="IPR006634">
    <property type="entry name" value="TLC-dom"/>
</dbReference>
<dbReference type="Pfam" id="PF03798">
    <property type="entry name" value="TRAM_LAG1_CLN8"/>
    <property type="match status" value="1"/>
</dbReference>
<dbReference type="PROSITE" id="PS50922">
    <property type="entry name" value="TLC"/>
    <property type="match status" value="1"/>
</dbReference>
<dbReference type="EMBL" id="ML119682">
    <property type="protein sequence ID" value="RPA81116.1"/>
    <property type="molecule type" value="Genomic_DNA"/>
</dbReference>
<feature type="transmembrane region" description="Helical" evidence="6">
    <location>
        <begin position="30"/>
        <end position="50"/>
    </location>
</feature>
<accession>A0A3N4I6P1</accession>
<evidence type="ECO:0000256" key="4">
    <source>
        <dbReference type="ARBA" id="ARBA00023136"/>
    </source>
</evidence>
<feature type="transmembrane region" description="Helical" evidence="6">
    <location>
        <begin position="106"/>
        <end position="125"/>
    </location>
</feature>
<evidence type="ECO:0000259" key="7">
    <source>
        <dbReference type="PROSITE" id="PS50922"/>
    </source>
</evidence>
<dbReference type="PANTHER" id="PTHR13439">
    <property type="entry name" value="CT120 PROTEIN"/>
    <property type="match status" value="1"/>
</dbReference>
<feature type="transmembrane region" description="Helical" evidence="6">
    <location>
        <begin position="163"/>
        <end position="184"/>
    </location>
</feature>
<evidence type="ECO:0000256" key="5">
    <source>
        <dbReference type="PROSITE-ProRule" id="PRU00205"/>
    </source>
</evidence>
<dbReference type="PANTHER" id="PTHR13439:SF0">
    <property type="entry name" value="TOPOISOMERASE I DAMAGE AFFECTED PROTEIN 4"/>
    <property type="match status" value="1"/>
</dbReference>
<keyword evidence="4 5" id="KW-0472">Membrane</keyword>
<protein>
    <submittedName>
        <fullName evidence="8">DUF887-domain-containing protein</fullName>
    </submittedName>
</protein>
<evidence type="ECO:0000256" key="6">
    <source>
        <dbReference type="SAM" id="Phobius"/>
    </source>
</evidence>
<feature type="transmembrane region" description="Helical" evidence="6">
    <location>
        <begin position="71"/>
        <end position="94"/>
    </location>
</feature>
<dbReference type="OrthoDB" id="10266980at2759"/>
<keyword evidence="9" id="KW-1185">Reference proteome</keyword>
<sequence length="327" mass="37478">MQDPIFPCPKGLSNLLKPIATKFSLPTFPIHAHEIVIAFVVYHLILTRLSPWASARLFPKTYPHLSTKTKLNWDVHVVSLIQALFISTFALWVMFFDDERADMHHVFGYTGSHGALQGFAAGYFVWDLFLSFLHYDIFGPGFAAHAVCALTVFMLGFRPFVNYYAPVFLLFELSNPFLNFHWFFDKLKMTGGRAQLVNGLLLITMFFSCRVVWGTINTFRVFGDVWEAYNNIPEEFAVQGQSVPIWLAATYLGSNSILNFLNYYWFTRMIQTLRSRFDKPSKKVDTVVVEGTEVDMTETAKELKELEKEMLEVVDGLVDGKVKSKDE</sequence>
<dbReference type="AlphaFoldDB" id="A0A3N4I6P1"/>
<keyword evidence="3 6" id="KW-1133">Transmembrane helix</keyword>
<organism evidence="8 9">
    <name type="scientific">Ascobolus immersus RN42</name>
    <dbReference type="NCBI Taxonomy" id="1160509"/>
    <lineage>
        <taxon>Eukaryota</taxon>
        <taxon>Fungi</taxon>
        <taxon>Dikarya</taxon>
        <taxon>Ascomycota</taxon>
        <taxon>Pezizomycotina</taxon>
        <taxon>Pezizomycetes</taxon>
        <taxon>Pezizales</taxon>
        <taxon>Ascobolaceae</taxon>
        <taxon>Ascobolus</taxon>
    </lineage>
</organism>
<dbReference type="STRING" id="1160509.A0A3N4I6P1"/>
<feature type="domain" description="TLC" evidence="7">
    <location>
        <begin position="68"/>
        <end position="278"/>
    </location>
</feature>
<evidence type="ECO:0000256" key="2">
    <source>
        <dbReference type="ARBA" id="ARBA00022692"/>
    </source>
</evidence>
<dbReference type="GO" id="GO:0016020">
    <property type="term" value="C:membrane"/>
    <property type="evidence" value="ECO:0007669"/>
    <property type="project" value="UniProtKB-SubCell"/>
</dbReference>
<evidence type="ECO:0000256" key="1">
    <source>
        <dbReference type="ARBA" id="ARBA00004141"/>
    </source>
</evidence>
<comment type="subcellular location">
    <subcellularLocation>
        <location evidence="1">Membrane</location>
        <topology evidence="1">Multi-pass membrane protein</topology>
    </subcellularLocation>
</comment>
<dbReference type="GO" id="GO:0005783">
    <property type="term" value="C:endoplasmic reticulum"/>
    <property type="evidence" value="ECO:0007669"/>
    <property type="project" value="TreeGrafter"/>
</dbReference>
<reference evidence="8 9" key="1">
    <citation type="journal article" date="2018" name="Nat. Ecol. Evol.">
        <title>Pezizomycetes genomes reveal the molecular basis of ectomycorrhizal truffle lifestyle.</title>
        <authorList>
            <person name="Murat C."/>
            <person name="Payen T."/>
            <person name="Noel B."/>
            <person name="Kuo A."/>
            <person name="Morin E."/>
            <person name="Chen J."/>
            <person name="Kohler A."/>
            <person name="Krizsan K."/>
            <person name="Balestrini R."/>
            <person name="Da Silva C."/>
            <person name="Montanini B."/>
            <person name="Hainaut M."/>
            <person name="Levati E."/>
            <person name="Barry K.W."/>
            <person name="Belfiori B."/>
            <person name="Cichocki N."/>
            <person name="Clum A."/>
            <person name="Dockter R.B."/>
            <person name="Fauchery L."/>
            <person name="Guy J."/>
            <person name="Iotti M."/>
            <person name="Le Tacon F."/>
            <person name="Lindquist E.A."/>
            <person name="Lipzen A."/>
            <person name="Malagnac F."/>
            <person name="Mello A."/>
            <person name="Molinier V."/>
            <person name="Miyauchi S."/>
            <person name="Poulain J."/>
            <person name="Riccioni C."/>
            <person name="Rubini A."/>
            <person name="Sitrit Y."/>
            <person name="Splivallo R."/>
            <person name="Traeger S."/>
            <person name="Wang M."/>
            <person name="Zifcakova L."/>
            <person name="Wipf D."/>
            <person name="Zambonelli A."/>
            <person name="Paolocci F."/>
            <person name="Nowrousian M."/>
            <person name="Ottonello S."/>
            <person name="Baldrian P."/>
            <person name="Spatafora J.W."/>
            <person name="Henrissat B."/>
            <person name="Nagy L.G."/>
            <person name="Aury J.M."/>
            <person name="Wincker P."/>
            <person name="Grigoriev I.V."/>
            <person name="Bonfante P."/>
            <person name="Martin F.M."/>
        </authorList>
    </citation>
    <scope>NUCLEOTIDE SEQUENCE [LARGE SCALE GENOMIC DNA]</scope>
    <source>
        <strain evidence="8 9">RN42</strain>
    </source>
</reference>
<feature type="transmembrane region" description="Helical" evidence="6">
    <location>
        <begin position="196"/>
        <end position="216"/>
    </location>
</feature>
<evidence type="ECO:0000313" key="8">
    <source>
        <dbReference type="EMBL" id="RPA81116.1"/>
    </source>
</evidence>
<name>A0A3N4I6P1_ASCIM</name>
<dbReference type="InterPro" id="IPR050846">
    <property type="entry name" value="TLCD"/>
</dbReference>
<keyword evidence="2 5" id="KW-0812">Transmembrane</keyword>
<dbReference type="SMART" id="SM00724">
    <property type="entry name" value="TLC"/>
    <property type="match status" value="1"/>
</dbReference>
<dbReference type="Proteomes" id="UP000275078">
    <property type="component" value="Unassembled WGS sequence"/>
</dbReference>
<feature type="transmembrane region" description="Helical" evidence="6">
    <location>
        <begin position="137"/>
        <end position="157"/>
    </location>
</feature>
<evidence type="ECO:0000313" key="9">
    <source>
        <dbReference type="Proteomes" id="UP000275078"/>
    </source>
</evidence>
<dbReference type="GO" id="GO:0055088">
    <property type="term" value="P:lipid homeostasis"/>
    <property type="evidence" value="ECO:0007669"/>
    <property type="project" value="TreeGrafter"/>
</dbReference>
<evidence type="ECO:0000256" key="3">
    <source>
        <dbReference type="ARBA" id="ARBA00022989"/>
    </source>
</evidence>
<proteinExistence type="predicted"/>
<gene>
    <name evidence="8" type="ORF">BJ508DRAFT_414968</name>
</gene>